<dbReference type="Gene3D" id="3.40.50.300">
    <property type="entry name" value="P-loop containing nucleotide triphosphate hydrolases"/>
    <property type="match status" value="1"/>
</dbReference>
<dbReference type="GO" id="GO:0003677">
    <property type="term" value="F:DNA binding"/>
    <property type="evidence" value="ECO:0007669"/>
    <property type="project" value="UniProtKB-UniRule"/>
</dbReference>
<dbReference type="Proteomes" id="UP000295361">
    <property type="component" value="Unassembled WGS sequence"/>
</dbReference>
<dbReference type="PROSITE" id="PS51755">
    <property type="entry name" value="OMPR_PHOB"/>
    <property type="match status" value="1"/>
</dbReference>
<dbReference type="InterPro" id="IPR036388">
    <property type="entry name" value="WH-like_DNA-bd_sf"/>
</dbReference>
<evidence type="ECO:0000256" key="1">
    <source>
        <dbReference type="ARBA" id="ARBA00023125"/>
    </source>
</evidence>
<organism evidence="4 5">
    <name type="scientific">Roseateles toxinivorans</name>
    <dbReference type="NCBI Taxonomy" id="270368"/>
    <lineage>
        <taxon>Bacteria</taxon>
        <taxon>Pseudomonadati</taxon>
        <taxon>Pseudomonadota</taxon>
        <taxon>Betaproteobacteria</taxon>
        <taxon>Burkholderiales</taxon>
        <taxon>Sphaerotilaceae</taxon>
        <taxon>Roseateles</taxon>
    </lineage>
</organism>
<dbReference type="RefSeq" id="WP_166652034.1">
    <property type="nucleotide sequence ID" value="NZ_SNXS01000004.1"/>
</dbReference>
<accession>A0A4R6QL64</accession>
<keyword evidence="1 2" id="KW-0238">DNA-binding</keyword>
<dbReference type="InterPro" id="IPR027417">
    <property type="entry name" value="P-loop_NTPase"/>
</dbReference>
<dbReference type="PANTHER" id="PTHR47691">
    <property type="entry name" value="REGULATOR-RELATED"/>
    <property type="match status" value="1"/>
</dbReference>
<dbReference type="SUPFAM" id="SSF46894">
    <property type="entry name" value="C-terminal effector domain of the bipartite response regulators"/>
    <property type="match status" value="1"/>
</dbReference>
<dbReference type="GO" id="GO:0006355">
    <property type="term" value="P:regulation of DNA-templated transcription"/>
    <property type="evidence" value="ECO:0007669"/>
    <property type="project" value="InterPro"/>
</dbReference>
<protein>
    <submittedName>
        <fullName evidence="4">Putative ATPase</fullName>
    </submittedName>
</protein>
<evidence type="ECO:0000259" key="3">
    <source>
        <dbReference type="PROSITE" id="PS51755"/>
    </source>
</evidence>
<dbReference type="InterPro" id="IPR016032">
    <property type="entry name" value="Sig_transdc_resp-reg_C-effctor"/>
</dbReference>
<dbReference type="InterPro" id="IPR011990">
    <property type="entry name" value="TPR-like_helical_dom_sf"/>
</dbReference>
<dbReference type="SUPFAM" id="SSF48452">
    <property type="entry name" value="TPR-like"/>
    <property type="match status" value="1"/>
</dbReference>
<evidence type="ECO:0000256" key="2">
    <source>
        <dbReference type="PROSITE-ProRule" id="PRU01091"/>
    </source>
</evidence>
<name>A0A4R6QL64_9BURK</name>
<dbReference type="Pfam" id="PF00486">
    <property type="entry name" value="Trans_reg_C"/>
    <property type="match status" value="1"/>
</dbReference>
<reference evidence="4 5" key="1">
    <citation type="submission" date="2019-03" db="EMBL/GenBank/DDBJ databases">
        <title>Genomic Encyclopedia of Type Strains, Phase IV (KMG-IV): sequencing the most valuable type-strain genomes for metagenomic binning, comparative biology and taxonomic classification.</title>
        <authorList>
            <person name="Goeker M."/>
        </authorList>
    </citation>
    <scope>NUCLEOTIDE SEQUENCE [LARGE SCALE GENOMIC DNA]</scope>
    <source>
        <strain evidence="4 5">DSM 16998</strain>
    </source>
</reference>
<dbReference type="SUPFAM" id="SSF52540">
    <property type="entry name" value="P-loop containing nucleoside triphosphate hydrolases"/>
    <property type="match status" value="1"/>
</dbReference>
<dbReference type="SMART" id="SM00862">
    <property type="entry name" value="Trans_reg_C"/>
    <property type="match status" value="1"/>
</dbReference>
<gene>
    <name evidence="4" type="ORF">DES47_104244</name>
</gene>
<dbReference type="InParanoid" id="A0A4R6QL64"/>
<dbReference type="EMBL" id="SNXS01000004">
    <property type="protein sequence ID" value="TDP63962.1"/>
    <property type="molecule type" value="Genomic_DNA"/>
</dbReference>
<dbReference type="PRINTS" id="PR00364">
    <property type="entry name" value="DISEASERSIST"/>
</dbReference>
<feature type="DNA-binding region" description="OmpR/PhoB-type" evidence="2">
    <location>
        <begin position="3"/>
        <end position="96"/>
    </location>
</feature>
<dbReference type="CDD" id="cd00383">
    <property type="entry name" value="trans_reg_C"/>
    <property type="match status" value="1"/>
</dbReference>
<evidence type="ECO:0000313" key="4">
    <source>
        <dbReference type="EMBL" id="TDP63962.1"/>
    </source>
</evidence>
<proteinExistence type="predicted"/>
<dbReference type="Gene3D" id="1.25.40.10">
    <property type="entry name" value="Tetratricopeptide repeat domain"/>
    <property type="match status" value="1"/>
</dbReference>
<feature type="domain" description="OmpR/PhoB-type" evidence="3">
    <location>
        <begin position="3"/>
        <end position="96"/>
    </location>
</feature>
<comment type="caution">
    <text evidence="4">The sequence shown here is derived from an EMBL/GenBank/DDBJ whole genome shotgun (WGS) entry which is preliminary data.</text>
</comment>
<sequence length="877" mass="93955">MDDHALRFGRFRLDPVRSVLLHDGAPVRIGPRATSLLLVLVQRRRSVVSKAELFDLVWPGLVVEENNLQQHISALRKVFGPEAIVTVPGRGYMFTLAPEGELSTAGDVGREAAPDLTATSAAAARVREAQLPAMAPLIGRESEIADLGECLREHAVVTVVGPGGIGKTRLALVAAHACKLGFAGGVWLTDLSVLTDGGQVAMTVANALGIVLPMVPAPGATRAGTIAAALRGQDLMLVLDNCEHMLEHVAELVDALRQRAPRVRVLATSQEPLHVVDEQVFRLAPLALPDPADAIADSDGRAATRSGAVQLFIARAQAVDRRFSPTPDVLPAVVNICRRLDGLPLAIELAAARMPLLGVQGLQQRLDERLGVLGKRPGRGPMRQQTIHAALSWSHALLTREEQIIWRRLAVFSGGFSLDLAHRVLVDADFTPGAVLDHLGALVDKSLLMADAGDDPRHLRDQRYRLLEPARAFALAQLDLADELDAMRLRHARALGDLLKSYDNLVVNEKRFDVLMGRLQPELDNLRAAMQWLAGLLAHPSDAATVDPGAARLLAITLAAHGDWLWSEVDSFGEGLKFCRLARDCLDDAVPVTLGARLRLAHQLLARTRLRPAAEWAVDAPLALLGFREVGDRVGLYRALCALGGAPRAVVGDDESLALLREAELLEAPDWSPVLRRRRQAALEWCHDQGGRMEACREAGLRSAALAREAGGVGEIAALGNLADTEFALGLVDDAIASCRRAIAVATELGRPEEAFNAFQHMVPALLERGSLAEAEAAILQGRAQLVRSLGSASGMLMPLALLAFKRGQGRLALQLVGCADRARADEGLDLHSPERRIREAVLAGMRSVLPAAEMSALLAEGALWDGDAGFARGGVG</sequence>
<dbReference type="Gene3D" id="1.10.10.10">
    <property type="entry name" value="Winged helix-like DNA-binding domain superfamily/Winged helix DNA-binding domain"/>
    <property type="match status" value="1"/>
</dbReference>
<dbReference type="GO" id="GO:0000160">
    <property type="term" value="P:phosphorelay signal transduction system"/>
    <property type="evidence" value="ECO:0007669"/>
    <property type="project" value="InterPro"/>
</dbReference>
<dbReference type="PANTHER" id="PTHR47691:SF3">
    <property type="entry name" value="HTH-TYPE TRANSCRIPTIONAL REGULATOR RV0890C-RELATED"/>
    <property type="match status" value="1"/>
</dbReference>
<dbReference type="AlphaFoldDB" id="A0A4R6QL64"/>
<keyword evidence="5" id="KW-1185">Reference proteome</keyword>
<dbReference type="InterPro" id="IPR001867">
    <property type="entry name" value="OmpR/PhoB-type_DNA-bd"/>
</dbReference>
<evidence type="ECO:0000313" key="5">
    <source>
        <dbReference type="Proteomes" id="UP000295361"/>
    </source>
</evidence>